<evidence type="ECO:0000259" key="8">
    <source>
        <dbReference type="Pfam" id="PF00764"/>
    </source>
</evidence>
<feature type="domain" description="Arginosuccinate synthase-like N-terminal" evidence="8">
    <location>
        <begin position="20"/>
        <end position="150"/>
    </location>
</feature>
<dbReference type="PANTHER" id="PTHR11587:SF2">
    <property type="entry name" value="ARGININOSUCCINATE SYNTHASE"/>
    <property type="match status" value="1"/>
</dbReference>
<dbReference type="Gene3D" id="3.40.50.620">
    <property type="entry name" value="HUPs"/>
    <property type="match status" value="1"/>
</dbReference>
<dbReference type="Gene3D" id="3.90.1260.10">
    <property type="entry name" value="Argininosuccinate synthetase, chain A, domain 2"/>
    <property type="match status" value="1"/>
</dbReference>
<dbReference type="GO" id="GO:0006526">
    <property type="term" value="P:L-arginine biosynthetic process"/>
    <property type="evidence" value="ECO:0007669"/>
    <property type="project" value="UniProtKB-UniPathway"/>
</dbReference>
<dbReference type="GO" id="GO:0005524">
    <property type="term" value="F:ATP binding"/>
    <property type="evidence" value="ECO:0007669"/>
    <property type="project" value="UniProtKB-KW"/>
</dbReference>
<dbReference type="Pfam" id="PF00764">
    <property type="entry name" value="Arginosuc_synth"/>
    <property type="match status" value="1"/>
</dbReference>
<dbReference type="GO" id="GO:0005737">
    <property type="term" value="C:cytoplasm"/>
    <property type="evidence" value="ECO:0007669"/>
    <property type="project" value="TreeGrafter"/>
</dbReference>
<dbReference type="GO" id="GO:0000050">
    <property type="term" value="P:urea cycle"/>
    <property type="evidence" value="ECO:0007669"/>
    <property type="project" value="TreeGrafter"/>
</dbReference>
<evidence type="ECO:0000256" key="7">
    <source>
        <dbReference type="ARBA" id="ARBA00022840"/>
    </source>
</evidence>
<protein>
    <recommendedName>
        <fullName evidence="2">argininosuccinate synthase</fullName>
        <ecNumber evidence="2">6.3.4.5</ecNumber>
    </recommendedName>
</protein>
<evidence type="ECO:0000256" key="6">
    <source>
        <dbReference type="ARBA" id="ARBA00022741"/>
    </source>
</evidence>
<gene>
    <name evidence="10" type="ORF">Ga0074812_14216</name>
</gene>
<dbReference type="AlphaFoldDB" id="A0A0S4R170"/>
<dbReference type="GO" id="GO:0000053">
    <property type="term" value="P:argininosuccinate metabolic process"/>
    <property type="evidence" value="ECO:0007669"/>
    <property type="project" value="TreeGrafter"/>
</dbReference>
<evidence type="ECO:0000313" key="10">
    <source>
        <dbReference type="EMBL" id="CUU60538.1"/>
    </source>
</evidence>
<dbReference type="UniPathway" id="UPA00068">
    <property type="reaction ID" value="UER00113"/>
</dbReference>
<proteinExistence type="predicted"/>
<reference evidence="11" key="1">
    <citation type="submission" date="2015-11" db="EMBL/GenBank/DDBJ databases">
        <authorList>
            <person name="Varghese N."/>
        </authorList>
    </citation>
    <scope>NUCLEOTIDE SEQUENCE [LARGE SCALE GENOMIC DNA]</scope>
    <source>
        <strain evidence="11">DSM 45899</strain>
    </source>
</reference>
<dbReference type="EMBL" id="FAOZ01000042">
    <property type="protein sequence ID" value="CUU60538.1"/>
    <property type="molecule type" value="Genomic_DNA"/>
</dbReference>
<keyword evidence="7" id="KW-0067">ATP-binding</keyword>
<evidence type="ECO:0000256" key="2">
    <source>
        <dbReference type="ARBA" id="ARBA00012286"/>
    </source>
</evidence>
<evidence type="ECO:0000256" key="4">
    <source>
        <dbReference type="ARBA" id="ARBA00022598"/>
    </source>
</evidence>
<dbReference type="InterPro" id="IPR001518">
    <property type="entry name" value="Arginosuc_synth"/>
</dbReference>
<dbReference type="SUPFAM" id="SSF69864">
    <property type="entry name" value="Argininosuccinate synthetase, C-terminal domain"/>
    <property type="match status" value="1"/>
</dbReference>
<dbReference type="Pfam" id="PF20979">
    <property type="entry name" value="Arginosuc_syn_C"/>
    <property type="match status" value="1"/>
</dbReference>
<evidence type="ECO:0000256" key="1">
    <source>
        <dbReference type="ARBA" id="ARBA00004967"/>
    </source>
</evidence>
<dbReference type="PANTHER" id="PTHR11587">
    <property type="entry name" value="ARGININOSUCCINATE SYNTHASE"/>
    <property type="match status" value="1"/>
</dbReference>
<dbReference type="EC" id="6.3.4.5" evidence="2"/>
<dbReference type="InterPro" id="IPR014729">
    <property type="entry name" value="Rossmann-like_a/b/a_fold"/>
</dbReference>
<organism evidence="10 11">
    <name type="scientific">Parafrankia irregularis</name>
    <dbReference type="NCBI Taxonomy" id="795642"/>
    <lineage>
        <taxon>Bacteria</taxon>
        <taxon>Bacillati</taxon>
        <taxon>Actinomycetota</taxon>
        <taxon>Actinomycetes</taxon>
        <taxon>Frankiales</taxon>
        <taxon>Frankiaceae</taxon>
        <taxon>Parafrankia</taxon>
    </lineage>
</organism>
<dbReference type="InterPro" id="IPR024074">
    <property type="entry name" value="AS_cat/multimer_dom_body"/>
</dbReference>
<feature type="domain" description="Arginosuccinate synthase C-terminal" evidence="9">
    <location>
        <begin position="192"/>
        <end position="360"/>
    </location>
</feature>
<keyword evidence="6" id="KW-0547">Nucleotide-binding</keyword>
<dbReference type="SUPFAM" id="SSF52402">
    <property type="entry name" value="Adenine nucleotide alpha hydrolases-like"/>
    <property type="match status" value="1"/>
</dbReference>
<dbReference type="InterPro" id="IPR048268">
    <property type="entry name" value="Arginosuc_syn_C"/>
</dbReference>
<evidence type="ECO:0000313" key="11">
    <source>
        <dbReference type="Proteomes" id="UP000198802"/>
    </source>
</evidence>
<dbReference type="GO" id="GO:0004055">
    <property type="term" value="F:argininosuccinate synthase activity"/>
    <property type="evidence" value="ECO:0007669"/>
    <property type="project" value="UniProtKB-EC"/>
</dbReference>
<comment type="pathway">
    <text evidence="1">Amino-acid biosynthesis; L-arginine biosynthesis; L-arginine from L-ornithine and carbamoyl phosphate: step 2/3.</text>
</comment>
<keyword evidence="3" id="KW-0055">Arginine biosynthesis</keyword>
<evidence type="ECO:0000256" key="5">
    <source>
        <dbReference type="ARBA" id="ARBA00022605"/>
    </source>
</evidence>
<evidence type="ECO:0000256" key="3">
    <source>
        <dbReference type="ARBA" id="ARBA00022571"/>
    </source>
</evidence>
<keyword evidence="11" id="KW-1185">Reference proteome</keyword>
<keyword evidence="4" id="KW-0436">Ligase</keyword>
<keyword evidence="5" id="KW-0028">Amino-acid biosynthesis</keyword>
<accession>A0A0S4R170</accession>
<dbReference type="InterPro" id="IPR048267">
    <property type="entry name" value="Arginosuc_syn_N"/>
</dbReference>
<dbReference type="RefSeq" id="WP_091285632.1">
    <property type="nucleotide sequence ID" value="NZ_FAOZ01000042.1"/>
</dbReference>
<dbReference type="Proteomes" id="UP000198802">
    <property type="component" value="Unassembled WGS sequence"/>
</dbReference>
<name>A0A0S4R170_9ACTN</name>
<sequence>MSKIVVDLADIDERFLRKNRVICLFSGGLDGTYLLHHIASVLPSASVLALTIELGGGDGLRAGRVCDRLGFDHLVLDQTDEFLTGYAFPAIAAQAVYLGTHPISASLTRPLMVQVATAVAHEQGYDAVLHTADGTQNSLRRFNQTFAALRFAGSYGSPFVVDAPSREKKLLKLADSGLLELVERSRPESARYSTDVNLWCREFEADGLDDPERIDVPEALYEWTTPTATEPVEVEVSFQRGVPVALDGRALPAADLVRSLNALVGAYGLGRYIGLEEIANGQKVQEVREMPAAHLLLDAYRRLEQASVDAATLREKIHLEQIWVHEAVEGRWLGPLRTAAQAFIGSIAQAVSGRVRYRVSGAGLTPRAVIAHNPLYVRDRVEIPQP</sequence>
<evidence type="ECO:0000259" key="9">
    <source>
        <dbReference type="Pfam" id="PF20979"/>
    </source>
</evidence>